<feature type="coiled-coil region" evidence="2">
    <location>
        <begin position="1127"/>
        <end position="1157"/>
    </location>
</feature>
<sequence length="1261" mass="140435">MKKASRGNRAKLISAVTVGMFILSGYVLPPITAFAVEEPTVTQEEVDQAKSQLEMPLLGDTAATTQPVVKTTDPSDTESQEELSENTVADSAGLAPASEPNSEDSVLDQQGSENEEEGTWEKEGDSVNWKIFEENNETVLEFFNGILTTASNDQTPWRSDKYKNKITEVRFDHVGGGNTLNSLFYQMESLKKVDFTGLDTSNVTKMAHMLGATSIEQVDLTKLNTENVSVMASLFLNCKLLKEADLSELITNNVENINTMFSGCEALKTVDLSCFYTNIEFGAYKLFNECLSLEELTINSQFKLNSNMFLRKLPGFDGMYKHYWVRDDDSQQQFGSTDEMINSHRELSDSDDHTYTIEKKVGGTWKSASGDQVNWTVVYEDGEFVLVLSNGTVNSATNESTPWREEPYNELITQVRFESVTGGEELFHLFKDMRQLKYVDFSDLDSRNVTSMFEMFANCSALKELNLEGLNVENVFLFSAMFQGCSSLEKLDLSTFKNKGQVNTNAMFDGCTNLKELDLSSLKTRDKGQNMNSMFNNCPKLTTLTLSNQFEFIGNNFKLADLPAQINEGKTTYHWVTEDLTTVYDSTADFVEGHNNYSENGPITYKIKTRHNVSFDVNGGNGSVADQSIFDGEKAMTPSYDGTNEHHQLDGWLMNDQPFDFETPIQAPLNLKANWRLNQYTVRFYSNEDNEQTHDQSFDYNEEKNLTKNSFEKTGYHFTRWAADREGAGTPYEDEQLVKNLAYQDGTIVKLYAQWSPNKYDIVFMPNGGTGNQKLQVGILYDQEHNLMKNDFTRMGYRFTEWNTAADGSGAAYEDEASVKNLTAVDQGTFTLHAQWEAINYQVNFDSQGGESIQPMTYTIEQGIDSLPTPIRAGYEFLGWYDGDSKVENIPVGSTDNLDLVAHWKANQYTLSFNSDGGNEIDSVTFTPDEEVTDFPTPTKKGHTFLGWYDGDKKVTKLEKGTVGDLTLTAKWELITYTLTFTTGGEPIAPISYTIDSVIELPKLTRKGYTFLGWLASEATKSRAIAAANERILTRIEAGTIGNLALTEKWQANEYTIQFDANGGSGAMTPQKMTYDQAAKLTRNTMTRVGYGFDGWNTQADGKGAALTDEQEVKNLVDANNGSITLYAQWKATKSELEELVKQEKDKNRNKNNYSDASWQTYEAALKDAEALLADPAADPDAVEAAAKNLKQAVSDLVPIQKGSTVTRPTKSTPTPTSTNRGTSATAKSYPGTGMLTSSGLMLAGISAVAAAIASWRKYKK</sequence>
<dbReference type="PANTHER" id="PTHR45661">
    <property type="entry name" value="SURFACE ANTIGEN"/>
    <property type="match status" value="1"/>
</dbReference>
<keyword evidence="6" id="KW-1185">Reference proteome</keyword>
<dbReference type="NCBIfam" id="TIGR02543">
    <property type="entry name" value="List_Bact_rpt"/>
    <property type="match status" value="3"/>
</dbReference>
<dbReference type="Pfam" id="PF03382">
    <property type="entry name" value="DUF285"/>
    <property type="match status" value="2"/>
</dbReference>
<keyword evidence="2" id="KW-0175">Coiled coil</keyword>
<keyword evidence="4" id="KW-0472">Membrane</keyword>
<dbReference type="Gene3D" id="2.60.40.4270">
    <property type="entry name" value="Listeria-Bacteroides repeat domain"/>
    <property type="match status" value="5"/>
</dbReference>
<evidence type="ECO:0000256" key="2">
    <source>
        <dbReference type="SAM" id="Coils"/>
    </source>
</evidence>
<dbReference type="EMBL" id="JARPYI010000001">
    <property type="protein sequence ID" value="MDT2598726.1"/>
    <property type="molecule type" value="Genomic_DNA"/>
</dbReference>
<evidence type="ECO:0000256" key="1">
    <source>
        <dbReference type="ARBA" id="ARBA00004196"/>
    </source>
</evidence>
<dbReference type="Pfam" id="PF07554">
    <property type="entry name" value="FIVAR"/>
    <property type="match status" value="1"/>
</dbReference>
<feature type="compositionally biased region" description="Low complexity" evidence="3">
    <location>
        <begin position="1204"/>
        <end position="1219"/>
    </location>
</feature>
<keyword evidence="4" id="KW-0812">Transmembrane</keyword>
<evidence type="ECO:0000256" key="3">
    <source>
        <dbReference type="SAM" id="MobiDB-lite"/>
    </source>
</evidence>
<dbReference type="InterPro" id="IPR011889">
    <property type="entry name" value="Liste_lipo_26"/>
</dbReference>
<evidence type="ECO:0000313" key="5">
    <source>
        <dbReference type="EMBL" id="MDT2598726.1"/>
    </source>
</evidence>
<feature type="compositionally biased region" description="Acidic residues" evidence="3">
    <location>
        <begin position="75"/>
        <end position="84"/>
    </location>
</feature>
<accession>A0ABU3EXQ2</accession>
<evidence type="ECO:0000256" key="4">
    <source>
        <dbReference type="SAM" id="Phobius"/>
    </source>
</evidence>
<dbReference type="SUPFAM" id="SSF52058">
    <property type="entry name" value="L domain-like"/>
    <property type="match status" value="1"/>
</dbReference>
<gene>
    <name evidence="5" type="ORF">P7D85_03010</name>
</gene>
<dbReference type="Proteomes" id="UP001252875">
    <property type="component" value="Unassembled WGS sequence"/>
</dbReference>
<feature type="transmembrane region" description="Helical" evidence="4">
    <location>
        <begin position="1235"/>
        <end position="1256"/>
    </location>
</feature>
<dbReference type="Gene3D" id="1.20.1270.70">
    <property type="entry name" value="Designed single chain three-helix bundle"/>
    <property type="match status" value="1"/>
</dbReference>
<dbReference type="InterPro" id="IPR042229">
    <property type="entry name" value="Listeria/Bacterioides_rpt_sf"/>
</dbReference>
<dbReference type="PANTHER" id="PTHR45661:SF3">
    <property type="entry name" value="IG-LIKE DOMAIN-CONTAINING PROTEIN"/>
    <property type="match status" value="1"/>
</dbReference>
<evidence type="ECO:0000313" key="6">
    <source>
        <dbReference type="Proteomes" id="UP001252875"/>
    </source>
</evidence>
<organism evidence="5 6">
    <name type="scientific">Enterococcus hulanensis</name>
    <dbReference type="NCBI Taxonomy" id="2559929"/>
    <lineage>
        <taxon>Bacteria</taxon>
        <taxon>Bacillati</taxon>
        <taxon>Bacillota</taxon>
        <taxon>Bacilli</taxon>
        <taxon>Lactobacillales</taxon>
        <taxon>Enterococcaceae</taxon>
        <taxon>Enterococcus</taxon>
    </lineage>
</organism>
<keyword evidence="4" id="KW-1133">Transmembrane helix</keyword>
<proteinExistence type="predicted"/>
<name>A0ABU3EXQ2_9ENTE</name>
<dbReference type="InterPro" id="IPR032675">
    <property type="entry name" value="LRR_dom_sf"/>
</dbReference>
<reference evidence="5 6" key="1">
    <citation type="submission" date="2023-03" db="EMBL/GenBank/DDBJ databases">
        <authorList>
            <person name="Shen W."/>
            <person name="Cai J."/>
        </authorList>
    </citation>
    <scope>NUCLEOTIDE SEQUENCE [LARGE SCALE GENOMIC DNA]</scope>
    <source>
        <strain evidence="5 6">D6-4</strain>
    </source>
</reference>
<feature type="region of interest" description="Disordered" evidence="3">
    <location>
        <begin position="58"/>
        <end position="125"/>
    </location>
</feature>
<dbReference type="NCBIfam" id="TIGR02167">
    <property type="entry name" value="Liste_lipo_26"/>
    <property type="match status" value="4"/>
</dbReference>
<dbReference type="Pfam" id="PF09479">
    <property type="entry name" value="Flg_new"/>
    <property type="match status" value="7"/>
</dbReference>
<feature type="region of interest" description="Disordered" evidence="3">
    <location>
        <begin position="1200"/>
        <end position="1231"/>
    </location>
</feature>
<comment type="subcellular location">
    <subcellularLocation>
        <location evidence="1">Cell envelope</location>
    </subcellularLocation>
</comment>
<dbReference type="Gene3D" id="3.80.10.10">
    <property type="entry name" value="Ribonuclease Inhibitor"/>
    <property type="match status" value="2"/>
</dbReference>
<comment type="caution">
    <text evidence="5">The sequence shown here is derived from an EMBL/GenBank/DDBJ whole genome shotgun (WGS) entry which is preliminary data.</text>
</comment>
<dbReference type="InterPro" id="IPR005046">
    <property type="entry name" value="DUF285"/>
</dbReference>
<dbReference type="RefSeq" id="WP_311821030.1">
    <property type="nucleotide sequence ID" value="NZ_JARPYF010000001.1"/>
</dbReference>
<dbReference type="InterPro" id="IPR053139">
    <property type="entry name" value="Surface_bspA-like"/>
</dbReference>
<dbReference type="InterPro" id="IPR013378">
    <property type="entry name" value="InlB-like_B-rpt"/>
</dbReference>
<feature type="compositionally biased region" description="Polar residues" evidence="3">
    <location>
        <begin position="62"/>
        <end position="74"/>
    </location>
</feature>
<protein>
    <submittedName>
        <fullName evidence="5">InlB B-repeat-containing protein</fullName>
    </submittedName>
</protein>